<feature type="compositionally biased region" description="Polar residues" evidence="1">
    <location>
        <begin position="139"/>
        <end position="156"/>
    </location>
</feature>
<keyword evidence="3" id="KW-1185">Reference proteome</keyword>
<dbReference type="Proteomes" id="UP000814176">
    <property type="component" value="Unassembled WGS sequence"/>
</dbReference>
<evidence type="ECO:0000256" key="1">
    <source>
        <dbReference type="SAM" id="MobiDB-lite"/>
    </source>
</evidence>
<comment type="caution">
    <text evidence="2">The sequence shown here is derived from an EMBL/GenBank/DDBJ whole genome shotgun (WGS) entry which is preliminary data.</text>
</comment>
<protein>
    <submittedName>
        <fullName evidence="2">Uncharacterized protein</fullName>
    </submittedName>
</protein>
<dbReference type="EMBL" id="JADCUA010000005">
    <property type="protein sequence ID" value="KAH9840048.1"/>
    <property type="molecule type" value="Genomic_DNA"/>
</dbReference>
<reference evidence="2 3" key="1">
    <citation type="journal article" date="2021" name="Environ. Microbiol.">
        <title>Gene family expansions and transcriptome signatures uncover fungal adaptations to wood decay.</title>
        <authorList>
            <person name="Hage H."/>
            <person name="Miyauchi S."/>
            <person name="Viragh M."/>
            <person name="Drula E."/>
            <person name="Min B."/>
            <person name="Chaduli D."/>
            <person name="Navarro D."/>
            <person name="Favel A."/>
            <person name="Norest M."/>
            <person name="Lesage-Meessen L."/>
            <person name="Balint B."/>
            <person name="Merenyi Z."/>
            <person name="de Eugenio L."/>
            <person name="Morin E."/>
            <person name="Martinez A.T."/>
            <person name="Baldrian P."/>
            <person name="Stursova M."/>
            <person name="Martinez M.J."/>
            <person name="Novotny C."/>
            <person name="Magnuson J.K."/>
            <person name="Spatafora J.W."/>
            <person name="Maurice S."/>
            <person name="Pangilinan J."/>
            <person name="Andreopoulos W."/>
            <person name="LaButti K."/>
            <person name="Hundley H."/>
            <person name="Na H."/>
            <person name="Kuo A."/>
            <person name="Barry K."/>
            <person name="Lipzen A."/>
            <person name="Henrissat B."/>
            <person name="Riley R."/>
            <person name="Ahrendt S."/>
            <person name="Nagy L.G."/>
            <person name="Grigoriev I.V."/>
            <person name="Martin F."/>
            <person name="Rosso M.N."/>
        </authorList>
    </citation>
    <scope>NUCLEOTIDE SEQUENCE [LARGE SCALE GENOMIC DNA]</scope>
    <source>
        <strain evidence="2 3">CIRM-BRFM 1785</strain>
    </source>
</reference>
<evidence type="ECO:0000313" key="2">
    <source>
        <dbReference type="EMBL" id="KAH9840048.1"/>
    </source>
</evidence>
<feature type="region of interest" description="Disordered" evidence="1">
    <location>
        <begin position="139"/>
        <end position="239"/>
    </location>
</feature>
<accession>A0ABQ8KNP6</accession>
<gene>
    <name evidence="2" type="ORF">C8Q71DRAFT_475207</name>
</gene>
<evidence type="ECO:0000313" key="3">
    <source>
        <dbReference type="Proteomes" id="UP000814176"/>
    </source>
</evidence>
<sequence>MPYAAQPSPTLRDSSSFPQHTLLKRWPPPLFLHIDPSCVQPPFPSHRLEPPRSLMTTYHGRHSTRQAALRSCGRRHPRCFRDRHPGTTDRTHCFCPSYVVPVSLHHTGTAQLCEYHFVLLGSAGFRPRYSACSQSVCRSRTTHGSNRPHQTRIQTSHSRRYNHSARVPGLPQNLPGRAYHRPESTSISFPSESSVSAPCSRPAHRHTQPPSGVRCTGDGHMPMPVGGSSTSSWFAGRSA</sequence>
<feature type="compositionally biased region" description="Low complexity" evidence="1">
    <location>
        <begin position="184"/>
        <end position="201"/>
    </location>
</feature>
<proteinExistence type="predicted"/>
<organism evidence="2 3">
    <name type="scientific">Rhodofomes roseus</name>
    <dbReference type="NCBI Taxonomy" id="34475"/>
    <lineage>
        <taxon>Eukaryota</taxon>
        <taxon>Fungi</taxon>
        <taxon>Dikarya</taxon>
        <taxon>Basidiomycota</taxon>
        <taxon>Agaricomycotina</taxon>
        <taxon>Agaricomycetes</taxon>
        <taxon>Polyporales</taxon>
        <taxon>Rhodofomes</taxon>
    </lineage>
</organism>
<name>A0ABQ8KNP6_9APHY</name>
<dbReference type="GeneID" id="71999514"/>
<dbReference type="RefSeq" id="XP_047781698.1">
    <property type="nucleotide sequence ID" value="XM_047918782.1"/>
</dbReference>